<keyword evidence="3 7" id="KW-0812">Transmembrane</keyword>
<dbReference type="NCBIfam" id="TIGR00765">
    <property type="entry name" value="yihY_not_rbn"/>
    <property type="match status" value="1"/>
</dbReference>
<evidence type="ECO:0000256" key="2">
    <source>
        <dbReference type="ARBA" id="ARBA00022475"/>
    </source>
</evidence>
<dbReference type="PANTHER" id="PTHR30213:SF0">
    <property type="entry name" value="UPF0761 MEMBRANE PROTEIN YIHY"/>
    <property type="match status" value="1"/>
</dbReference>
<keyword evidence="4 7" id="KW-1133">Transmembrane helix</keyword>
<gene>
    <name evidence="8" type="ORF">ACFPJA_12810</name>
</gene>
<organism evidence="8 9">
    <name type="scientific">Halorubrum glutamatedens</name>
    <dbReference type="NCBI Taxonomy" id="2707018"/>
    <lineage>
        <taxon>Archaea</taxon>
        <taxon>Methanobacteriati</taxon>
        <taxon>Methanobacteriota</taxon>
        <taxon>Stenosarchaea group</taxon>
        <taxon>Halobacteria</taxon>
        <taxon>Halobacteriales</taxon>
        <taxon>Haloferacaceae</taxon>
        <taxon>Halorubrum</taxon>
    </lineage>
</organism>
<dbReference type="PANTHER" id="PTHR30213">
    <property type="entry name" value="INNER MEMBRANE PROTEIN YHJD"/>
    <property type="match status" value="1"/>
</dbReference>
<evidence type="ECO:0000313" key="8">
    <source>
        <dbReference type="EMBL" id="MFC5135593.1"/>
    </source>
</evidence>
<evidence type="ECO:0000256" key="6">
    <source>
        <dbReference type="SAM" id="MobiDB-lite"/>
    </source>
</evidence>
<dbReference type="InterPro" id="IPR017039">
    <property type="entry name" value="Virul_fac_BrkB"/>
</dbReference>
<evidence type="ECO:0000256" key="1">
    <source>
        <dbReference type="ARBA" id="ARBA00004651"/>
    </source>
</evidence>
<feature type="transmembrane region" description="Helical" evidence="7">
    <location>
        <begin position="31"/>
        <end position="54"/>
    </location>
</feature>
<comment type="caution">
    <text evidence="8">The sequence shown here is derived from an EMBL/GenBank/DDBJ whole genome shotgun (WGS) entry which is preliminary data.</text>
</comment>
<feature type="transmembrane region" description="Helical" evidence="7">
    <location>
        <begin position="413"/>
        <end position="440"/>
    </location>
</feature>
<keyword evidence="2" id="KW-1003">Cell membrane</keyword>
<evidence type="ECO:0000313" key="9">
    <source>
        <dbReference type="Proteomes" id="UP001596145"/>
    </source>
</evidence>
<dbReference type="RefSeq" id="WP_238987700.1">
    <property type="nucleotide sequence ID" value="NZ_JBHSKV010000018.1"/>
</dbReference>
<feature type="transmembrane region" description="Helical" evidence="7">
    <location>
        <begin position="133"/>
        <end position="155"/>
    </location>
</feature>
<feature type="transmembrane region" description="Helical" evidence="7">
    <location>
        <begin position="387"/>
        <end position="407"/>
    </location>
</feature>
<reference evidence="8 9" key="1">
    <citation type="journal article" date="2019" name="Int. J. Syst. Evol. Microbiol.">
        <title>The Global Catalogue of Microorganisms (GCM) 10K type strain sequencing project: providing services to taxonomists for standard genome sequencing and annotation.</title>
        <authorList>
            <consortium name="The Broad Institute Genomics Platform"/>
            <consortium name="The Broad Institute Genome Sequencing Center for Infectious Disease"/>
            <person name="Wu L."/>
            <person name="Ma J."/>
        </authorList>
    </citation>
    <scope>NUCLEOTIDE SEQUENCE [LARGE SCALE GENOMIC DNA]</scope>
    <source>
        <strain evidence="8 9">CGMCC 1.16026</strain>
    </source>
</reference>
<proteinExistence type="predicted"/>
<feature type="transmembrane region" description="Helical" evidence="7">
    <location>
        <begin position="161"/>
        <end position="184"/>
    </location>
</feature>
<accession>A0ABD5QTQ3</accession>
<evidence type="ECO:0000256" key="7">
    <source>
        <dbReference type="SAM" id="Phobius"/>
    </source>
</evidence>
<evidence type="ECO:0000256" key="4">
    <source>
        <dbReference type="ARBA" id="ARBA00022989"/>
    </source>
</evidence>
<name>A0ABD5QTQ3_9EURY</name>
<dbReference type="Proteomes" id="UP001596145">
    <property type="component" value="Unassembled WGS sequence"/>
</dbReference>
<keyword evidence="9" id="KW-1185">Reference proteome</keyword>
<feature type="region of interest" description="Disordered" evidence="6">
    <location>
        <begin position="262"/>
        <end position="335"/>
    </location>
</feature>
<sequence>MTRHPTSGLARARLVFDAARDQQVTFLAAGVAYYAFVSLVPALLLLLVVATTVFGDVLATELLASVGDFLTPAGEEAIGGAVASAQGRAGASLLGVVVLLWSTLKVFRGLDTAFIEVYGIEERVTFLEQLTDAGSVVIGIGVGITAMLVVGAVAAAVDVPLLASASVLALPVILTVVFLPMYLLLPDPEITLREALPGAVFAAAGWTVLQAGFQAYAATAGQYQVYGVVGGVLLLVTWLYVAAIIVIVGAVINATLADGPTGGPADGRAAGSTDGSVTRSTPDRSTDRQLQHGRGRRTDMNGEADRGGGDGGAEPPGEGSRGDGDEEESPRGAPDVAALEAEVGRLRARLEEFETDVEERTVDKPALESELKRYVRSRMRRGHARGWGPYLVLLYGTVLTLGAFTFLNGIYAIAAMIVLGLSTLGLYTLFILVGVGLNLIETPGKALDYARNRGDD</sequence>
<comment type="subcellular location">
    <subcellularLocation>
        <location evidence="1">Cell membrane</location>
        <topology evidence="1">Multi-pass membrane protein</topology>
    </subcellularLocation>
</comment>
<feature type="compositionally biased region" description="Basic and acidic residues" evidence="6">
    <location>
        <begin position="281"/>
        <end position="308"/>
    </location>
</feature>
<dbReference type="Pfam" id="PF03631">
    <property type="entry name" value="Virul_fac_BrkB"/>
    <property type="match status" value="1"/>
</dbReference>
<dbReference type="GO" id="GO:0005886">
    <property type="term" value="C:plasma membrane"/>
    <property type="evidence" value="ECO:0007669"/>
    <property type="project" value="UniProtKB-SubCell"/>
</dbReference>
<evidence type="ECO:0000256" key="3">
    <source>
        <dbReference type="ARBA" id="ARBA00022692"/>
    </source>
</evidence>
<feature type="transmembrane region" description="Helical" evidence="7">
    <location>
        <begin position="196"/>
        <end position="217"/>
    </location>
</feature>
<protein>
    <submittedName>
        <fullName evidence="8">YihY/virulence factor BrkB family protein</fullName>
    </submittedName>
</protein>
<feature type="transmembrane region" description="Helical" evidence="7">
    <location>
        <begin position="223"/>
        <end position="252"/>
    </location>
</feature>
<dbReference type="AlphaFoldDB" id="A0ABD5QTQ3"/>
<keyword evidence="5 7" id="KW-0472">Membrane</keyword>
<dbReference type="EMBL" id="JBHSKV010000018">
    <property type="protein sequence ID" value="MFC5135593.1"/>
    <property type="molecule type" value="Genomic_DNA"/>
</dbReference>
<evidence type="ECO:0000256" key="5">
    <source>
        <dbReference type="ARBA" id="ARBA00023136"/>
    </source>
</evidence>